<accession>A0ABQ1AFT3</accession>
<dbReference type="EMBL" id="BLKI01000033">
    <property type="protein sequence ID" value="GFF81062.1"/>
    <property type="molecule type" value="Genomic_DNA"/>
</dbReference>
<evidence type="ECO:0000256" key="1">
    <source>
        <dbReference type="SAM" id="MobiDB-lite"/>
    </source>
</evidence>
<keyword evidence="3" id="KW-1185">Reference proteome</keyword>
<feature type="region of interest" description="Disordered" evidence="1">
    <location>
        <begin position="1"/>
        <end position="20"/>
    </location>
</feature>
<name>A0ABQ1AFT3_ASPLE</name>
<evidence type="ECO:0000313" key="3">
    <source>
        <dbReference type="Proteomes" id="UP000465220"/>
    </source>
</evidence>
<comment type="caution">
    <text evidence="2">The sequence shown here is derived from an EMBL/GenBank/DDBJ whole genome shotgun (WGS) entry which is preliminary data.</text>
</comment>
<organism evidence="2 3">
    <name type="scientific">Aspergillus lentulus</name>
    <dbReference type="NCBI Taxonomy" id="293939"/>
    <lineage>
        <taxon>Eukaryota</taxon>
        <taxon>Fungi</taxon>
        <taxon>Dikarya</taxon>
        <taxon>Ascomycota</taxon>
        <taxon>Pezizomycotina</taxon>
        <taxon>Eurotiomycetes</taxon>
        <taxon>Eurotiomycetidae</taxon>
        <taxon>Eurotiales</taxon>
        <taxon>Aspergillaceae</taxon>
        <taxon>Aspergillus</taxon>
        <taxon>Aspergillus subgen. Fumigati</taxon>
    </lineage>
</organism>
<evidence type="ECO:0008006" key="4">
    <source>
        <dbReference type="Google" id="ProtNLM"/>
    </source>
</evidence>
<sequence length="80" mass="8781">MSHITLYRKGNGEQGRQIGDVPLTDLPEWYAPHDAADRVTYSSQVDKIHAREKGAKASSGDSTPSGTDRDSRAAHEIHHV</sequence>
<feature type="compositionally biased region" description="Basic and acidic residues" evidence="1">
    <location>
        <begin position="67"/>
        <end position="80"/>
    </location>
</feature>
<proteinExistence type="predicted"/>
<protein>
    <recommendedName>
        <fullName evidence="4">Hypervirulence associated protein TUDOR domain-containing protein</fullName>
    </recommendedName>
</protein>
<gene>
    <name evidence="2" type="ORF">IFM60648_05907</name>
</gene>
<feature type="compositionally biased region" description="Basic and acidic residues" evidence="1">
    <location>
        <begin position="46"/>
        <end position="55"/>
    </location>
</feature>
<reference evidence="2 3" key="1">
    <citation type="submission" date="2020-01" db="EMBL/GenBank/DDBJ databases">
        <title>Draft genome sequence of Aspergillus lentulus IFM 60648.</title>
        <authorList>
            <person name="Takahashi H."/>
            <person name="Yaguchi T."/>
        </authorList>
    </citation>
    <scope>NUCLEOTIDE SEQUENCE [LARGE SCALE GENOMIC DNA]</scope>
    <source>
        <strain evidence="2 3">IFM 60648</strain>
    </source>
</reference>
<evidence type="ECO:0000313" key="2">
    <source>
        <dbReference type="EMBL" id="GFF81062.1"/>
    </source>
</evidence>
<dbReference type="Proteomes" id="UP000465220">
    <property type="component" value="Unassembled WGS sequence"/>
</dbReference>
<feature type="region of interest" description="Disordered" evidence="1">
    <location>
        <begin position="45"/>
        <end position="80"/>
    </location>
</feature>